<protein>
    <submittedName>
        <fullName evidence="2">Uncharacterized protein</fullName>
    </submittedName>
</protein>
<feature type="compositionally biased region" description="Basic and acidic residues" evidence="1">
    <location>
        <begin position="146"/>
        <end position="163"/>
    </location>
</feature>
<evidence type="ECO:0000313" key="3">
    <source>
        <dbReference type="Proteomes" id="UP001432027"/>
    </source>
</evidence>
<organism evidence="2 3">
    <name type="scientific">Pristionchus entomophagus</name>
    <dbReference type="NCBI Taxonomy" id="358040"/>
    <lineage>
        <taxon>Eukaryota</taxon>
        <taxon>Metazoa</taxon>
        <taxon>Ecdysozoa</taxon>
        <taxon>Nematoda</taxon>
        <taxon>Chromadorea</taxon>
        <taxon>Rhabditida</taxon>
        <taxon>Rhabditina</taxon>
        <taxon>Diplogasteromorpha</taxon>
        <taxon>Diplogasteroidea</taxon>
        <taxon>Neodiplogasteridae</taxon>
        <taxon>Pristionchus</taxon>
    </lineage>
</organism>
<evidence type="ECO:0000256" key="1">
    <source>
        <dbReference type="SAM" id="MobiDB-lite"/>
    </source>
</evidence>
<comment type="caution">
    <text evidence="2">The sequence shown here is derived from an EMBL/GenBank/DDBJ whole genome shotgun (WGS) entry which is preliminary data.</text>
</comment>
<feature type="region of interest" description="Disordered" evidence="1">
    <location>
        <begin position="90"/>
        <end position="221"/>
    </location>
</feature>
<feature type="non-terminal residue" evidence="2">
    <location>
        <position position="1"/>
    </location>
</feature>
<name>A0AAV5SGY6_9BILA</name>
<reference evidence="2" key="1">
    <citation type="submission" date="2023-10" db="EMBL/GenBank/DDBJ databases">
        <title>Genome assembly of Pristionchus species.</title>
        <authorList>
            <person name="Yoshida K."/>
            <person name="Sommer R.J."/>
        </authorList>
    </citation>
    <scope>NUCLEOTIDE SEQUENCE</scope>
    <source>
        <strain evidence="2">RS0144</strain>
    </source>
</reference>
<dbReference type="EMBL" id="BTSX01000001">
    <property type="protein sequence ID" value="GMS81937.1"/>
    <property type="molecule type" value="Genomic_DNA"/>
</dbReference>
<proteinExistence type="predicted"/>
<feature type="non-terminal residue" evidence="2">
    <location>
        <position position="221"/>
    </location>
</feature>
<keyword evidence="3" id="KW-1185">Reference proteome</keyword>
<dbReference type="Proteomes" id="UP001432027">
    <property type="component" value="Unassembled WGS sequence"/>
</dbReference>
<feature type="region of interest" description="Disordered" evidence="1">
    <location>
        <begin position="1"/>
        <end position="22"/>
    </location>
</feature>
<evidence type="ECO:0000313" key="2">
    <source>
        <dbReference type="EMBL" id="GMS81937.1"/>
    </source>
</evidence>
<dbReference type="AlphaFoldDB" id="A0AAV5SGY6"/>
<accession>A0AAV5SGY6</accession>
<sequence length="221" mass="24656">LGCSMPPKKKNTNVASDRPRDQPSLLVAFAKQIKLQKCTVCSREIASGIYAAHFRQCRVKEDDDECQIVFTQSAEEKWATGLITLDGEEKGVRVKKEGETPATNRGHQNTHSTQRRRAKKRPIGEGGGDEGDDSGEDDSSFALHSQESKEAEETIKKREEPVRTRRSARVALQPDEAQSVDDSDPAAEAAEEEMEEGGFNLDATIREHEWVDEEEGQEEEE</sequence>
<feature type="compositionally biased region" description="Polar residues" evidence="1">
    <location>
        <begin position="101"/>
        <end position="112"/>
    </location>
</feature>
<feature type="compositionally biased region" description="Acidic residues" evidence="1">
    <location>
        <begin position="210"/>
        <end position="221"/>
    </location>
</feature>
<feature type="compositionally biased region" description="Acidic residues" evidence="1">
    <location>
        <begin position="178"/>
        <end position="196"/>
    </location>
</feature>
<feature type="compositionally biased region" description="Basic and acidic residues" evidence="1">
    <location>
        <begin position="90"/>
        <end position="99"/>
    </location>
</feature>
<gene>
    <name evidence="2" type="ORF">PENTCL1PPCAC_4112</name>
</gene>
<feature type="compositionally biased region" description="Acidic residues" evidence="1">
    <location>
        <begin position="127"/>
        <end position="139"/>
    </location>
</feature>